<sequence>MKYFVVQDVFQYTWEQVVCGFWKRYPNPNSRHIMSEDVLDRKLVGNKLITKRLITKKGSIPKWGEKFIKGCSKAYVVEESIVDMANSTFTTYTRNVNLKDISTVDEKCVYTADRLHTTLTRQGWVASFRRFSANMIEQFTFHKFKSSTAKSAEGFKLVLGKLYHHETEHPSRAEKLKNSAKIAKDIAKSKVFHTSTCDGNAR</sequence>
<evidence type="ECO:0000313" key="2">
    <source>
        <dbReference type="EMBL" id="KAH3787157.1"/>
    </source>
</evidence>
<dbReference type="Proteomes" id="UP000828390">
    <property type="component" value="Unassembled WGS sequence"/>
</dbReference>
<dbReference type="InterPro" id="IPR006797">
    <property type="entry name" value="PRELI/MSF1_dom"/>
</dbReference>
<organism evidence="3 4">
    <name type="scientific">Dreissena polymorpha</name>
    <name type="common">Zebra mussel</name>
    <name type="synonym">Mytilus polymorpha</name>
    <dbReference type="NCBI Taxonomy" id="45954"/>
    <lineage>
        <taxon>Eukaryota</taxon>
        <taxon>Metazoa</taxon>
        <taxon>Spiralia</taxon>
        <taxon>Lophotrochozoa</taxon>
        <taxon>Mollusca</taxon>
        <taxon>Bivalvia</taxon>
        <taxon>Autobranchia</taxon>
        <taxon>Heteroconchia</taxon>
        <taxon>Euheterodonta</taxon>
        <taxon>Imparidentia</taxon>
        <taxon>Neoheterodontei</taxon>
        <taxon>Myida</taxon>
        <taxon>Dreissenoidea</taxon>
        <taxon>Dreissenidae</taxon>
        <taxon>Dreissena</taxon>
    </lineage>
</organism>
<dbReference type="PROSITE" id="PS50904">
    <property type="entry name" value="PRELI_MSF1"/>
    <property type="match status" value="1"/>
</dbReference>
<proteinExistence type="predicted"/>
<name>A0A9D4EVT6_DREPO</name>
<dbReference type="EMBL" id="JAIWYP010000008">
    <property type="protein sequence ID" value="KAH3787167.1"/>
    <property type="molecule type" value="Genomic_DNA"/>
</dbReference>
<comment type="caution">
    <text evidence="3">The sequence shown here is derived from an EMBL/GenBank/DDBJ whole genome shotgun (WGS) entry which is preliminary data.</text>
</comment>
<keyword evidence="4" id="KW-1185">Reference proteome</keyword>
<reference evidence="3" key="2">
    <citation type="submission" date="2020-11" db="EMBL/GenBank/DDBJ databases">
        <authorList>
            <person name="McCartney M.A."/>
            <person name="Auch B."/>
            <person name="Kono T."/>
            <person name="Mallez S."/>
            <person name="Becker A."/>
            <person name="Gohl D.M."/>
            <person name="Silverstein K.A.T."/>
            <person name="Koren S."/>
            <person name="Bechman K.B."/>
            <person name="Herman A."/>
            <person name="Abrahante J.E."/>
            <person name="Garbe J."/>
        </authorList>
    </citation>
    <scope>NUCLEOTIDE SEQUENCE</scope>
    <source>
        <strain evidence="3">Duluth1</strain>
        <tissue evidence="3">Whole animal</tissue>
    </source>
</reference>
<reference evidence="3" key="1">
    <citation type="journal article" date="2019" name="bioRxiv">
        <title>The Genome of the Zebra Mussel, Dreissena polymorpha: A Resource for Invasive Species Research.</title>
        <authorList>
            <person name="McCartney M.A."/>
            <person name="Auch B."/>
            <person name="Kono T."/>
            <person name="Mallez S."/>
            <person name="Zhang Y."/>
            <person name="Obille A."/>
            <person name="Becker A."/>
            <person name="Abrahante J.E."/>
            <person name="Garbe J."/>
            <person name="Badalamenti J.P."/>
            <person name="Herman A."/>
            <person name="Mangelson H."/>
            <person name="Liachko I."/>
            <person name="Sullivan S."/>
            <person name="Sone E.D."/>
            <person name="Koren S."/>
            <person name="Silverstein K.A.T."/>
            <person name="Beckman K.B."/>
            <person name="Gohl D.M."/>
        </authorList>
    </citation>
    <scope>NUCLEOTIDE SEQUENCE</scope>
    <source>
        <strain evidence="3">Duluth1</strain>
        <tissue evidence="3">Whole animal</tissue>
    </source>
</reference>
<protein>
    <recommendedName>
        <fullName evidence="1">PRELI/MSF1 domain-containing protein</fullName>
    </recommendedName>
</protein>
<dbReference type="AlphaFoldDB" id="A0A9D4EVT6"/>
<dbReference type="InterPro" id="IPR037365">
    <property type="entry name" value="Slowmo/Ups"/>
</dbReference>
<gene>
    <name evidence="2" type="ORF">DPMN_165277</name>
    <name evidence="3" type="ORF">DPMN_165287</name>
</gene>
<accession>A0A9D4EVT6</accession>
<evidence type="ECO:0000259" key="1">
    <source>
        <dbReference type="PROSITE" id="PS50904"/>
    </source>
</evidence>
<dbReference type="PANTHER" id="PTHR11158">
    <property type="entry name" value="MSF1/PX19 RELATED"/>
    <property type="match status" value="1"/>
</dbReference>
<feature type="domain" description="PRELI/MSF1" evidence="1">
    <location>
        <begin position="1"/>
        <end position="167"/>
    </location>
</feature>
<dbReference type="EMBL" id="JAIWYP010000008">
    <property type="protein sequence ID" value="KAH3787157.1"/>
    <property type="molecule type" value="Genomic_DNA"/>
</dbReference>
<dbReference type="GO" id="GO:0005758">
    <property type="term" value="C:mitochondrial intermembrane space"/>
    <property type="evidence" value="ECO:0007669"/>
    <property type="project" value="InterPro"/>
</dbReference>
<dbReference type="Pfam" id="PF04707">
    <property type="entry name" value="PRELI"/>
    <property type="match status" value="1"/>
</dbReference>
<evidence type="ECO:0000313" key="4">
    <source>
        <dbReference type="Proteomes" id="UP000828390"/>
    </source>
</evidence>
<dbReference type="OrthoDB" id="341300at2759"/>
<evidence type="ECO:0000313" key="3">
    <source>
        <dbReference type="EMBL" id="KAH3787167.1"/>
    </source>
</evidence>